<feature type="non-terminal residue" evidence="7">
    <location>
        <position position="1"/>
    </location>
</feature>
<evidence type="ECO:0000256" key="5">
    <source>
        <dbReference type="PROSITE-ProRule" id="PRU00076"/>
    </source>
</evidence>
<evidence type="ECO:0000256" key="2">
    <source>
        <dbReference type="ARBA" id="ARBA00022729"/>
    </source>
</evidence>
<keyword evidence="4 5" id="KW-1015">Disulfide bond</keyword>
<feature type="disulfide bond" evidence="5">
    <location>
        <begin position="253"/>
        <end position="262"/>
    </location>
</feature>
<comment type="caution">
    <text evidence="7">The sequence shown here is derived from an EMBL/GenBank/DDBJ whole genome shotgun (WGS) entry which is preliminary data.</text>
</comment>
<dbReference type="Gene3D" id="2.170.300.10">
    <property type="entry name" value="Tie2 ligand-binding domain superfamily"/>
    <property type="match status" value="1"/>
</dbReference>
<comment type="caution">
    <text evidence="5">Lacks conserved residue(s) required for the propagation of feature annotation.</text>
</comment>
<feature type="domain" description="EGF-like" evidence="6">
    <location>
        <begin position="228"/>
        <end position="263"/>
    </location>
</feature>
<reference evidence="7" key="1">
    <citation type="journal article" date="2021" name="Evol. Appl.">
        <title>The genome of the Pyrenean desman and the effects of bottlenecks and inbreeding on the genomic landscape of an endangered species.</title>
        <authorList>
            <person name="Escoda L."/>
            <person name="Castresana J."/>
        </authorList>
    </citation>
    <scope>NUCLEOTIDE SEQUENCE</scope>
    <source>
        <strain evidence="7">IBE-C5619</strain>
    </source>
</reference>
<dbReference type="Pfam" id="PF00053">
    <property type="entry name" value="EGF_laminin"/>
    <property type="match status" value="1"/>
</dbReference>
<dbReference type="FunFam" id="2.170.300.10:FF:000041">
    <property type="entry name" value="Tyrosine protein kinase receptor tie-1, putative"/>
    <property type="match status" value="1"/>
</dbReference>
<evidence type="ECO:0000256" key="1">
    <source>
        <dbReference type="ARBA" id="ARBA00022536"/>
    </source>
</evidence>
<dbReference type="CDD" id="cd00055">
    <property type="entry name" value="EGF_Lam"/>
    <property type="match status" value="2"/>
</dbReference>
<keyword evidence="1 5" id="KW-0245">EGF-like domain</keyword>
<dbReference type="SMART" id="SM00181">
    <property type="entry name" value="EGF"/>
    <property type="match status" value="2"/>
</dbReference>
<sequence>MDGSCTCGLGWTGNDCGKPRTNAQVFVFQNVLLVIMAQPAILIAHVRTMEFVTDFLEAASASKATMEETVNMKKGRVVSENDQVFPPSYHCDDGHLRCCEHSRVGMRKWAHLSWDTGLNGRHHEDARTVRTDQQDQEDRQMVRCRRVQSPKKTAGGTERWQAMNMCNLAEQWQHRRWLKTRTLREDAAGGQEVNWSRSCRTRPQVEEETPSQNNILTFPFLVCLPGFYGLNCAHICDCKNGASCDAASGQCLCPAGFHGSQCEKECSPGMFGENCHQLCNCETESSCHPVTGKCLCPPGRTGARCDV</sequence>
<evidence type="ECO:0000313" key="8">
    <source>
        <dbReference type="Proteomes" id="UP000700334"/>
    </source>
</evidence>
<dbReference type="PANTHER" id="PTHR24035:SF109">
    <property type="entry name" value="PROTEIN DRAPER"/>
    <property type="match status" value="1"/>
</dbReference>
<evidence type="ECO:0000259" key="6">
    <source>
        <dbReference type="PROSITE" id="PS50026"/>
    </source>
</evidence>
<dbReference type="PRINTS" id="PR00011">
    <property type="entry name" value="EGFLAMININ"/>
</dbReference>
<dbReference type="InterPro" id="IPR000742">
    <property type="entry name" value="EGF"/>
</dbReference>
<dbReference type="PROSITE" id="PS01186">
    <property type="entry name" value="EGF_2"/>
    <property type="match status" value="1"/>
</dbReference>
<keyword evidence="8" id="KW-1185">Reference proteome</keyword>
<dbReference type="Proteomes" id="UP000700334">
    <property type="component" value="Unassembled WGS sequence"/>
</dbReference>
<name>A0A8J6A390_GALPY</name>
<evidence type="ECO:0000256" key="3">
    <source>
        <dbReference type="ARBA" id="ARBA00022737"/>
    </source>
</evidence>
<accession>A0A8J6A390</accession>
<keyword evidence="2" id="KW-0732">Signal</keyword>
<dbReference type="SMART" id="SM00180">
    <property type="entry name" value="EGF_Lam"/>
    <property type="match status" value="2"/>
</dbReference>
<organism evidence="7 8">
    <name type="scientific">Galemys pyrenaicus</name>
    <name type="common">Iberian desman</name>
    <name type="synonym">Pyrenean desman</name>
    <dbReference type="NCBI Taxonomy" id="202257"/>
    <lineage>
        <taxon>Eukaryota</taxon>
        <taxon>Metazoa</taxon>
        <taxon>Chordata</taxon>
        <taxon>Craniata</taxon>
        <taxon>Vertebrata</taxon>
        <taxon>Euteleostomi</taxon>
        <taxon>Mammalia</taxon>
        <taxon>Eutheria</taxon>
        <taxon>Laurasiatheria</taxon>
        <taxon>Eulipotyphla</taxon>
        <taxon>Talpidae</taxon>
        <taxon>Galemys</taxon>
    </lineage>
</organism>
<proteinExistence type="predicted"/>
<dbReference type="InterPro" id="IPR002049">
    <property type="entry name" value="LE_dom"/>
</dbReference>
<dbReference type="PROSITE" id="PS00022">
    <property type="entry name" value="EGF_1"/>
    <property type="match status" value="3"/>
</dbReference>
<dbReference type="PANTHER" id="PTHR24035">
    <property type="entry name" value="MULTIPLE EPIDERMAL GROWTH FACTOR-LIKE DOMAINS PROTEIN"/>
    <property type="match status" value="1"/>
</dbReference>
<dbReference type="OrthoDB" id="409374at2759"/>
<dbReference type="EMBL" id="JAGFMF010011830">
    <property type="protein sequence ID" value="KAG8511527.1"/>
    <property type="molecule type" value="Genomic_DNA"/>
</dbReference>
<dbReference type="PROSITE" id="PS50026">
    <property type="entry name" value="EGF_3"/>
    <property type="match status" value="1"/>
</dbReference>
<gene>
    <name evidence="7" type="ORF">J0S82_008751</name>
</gene>
<keyword evidence="3" id="KW-0677">Repeat</keyword>
<evidence type="ECO:0000256" key="4">
    <source>
        <dbReference type="ARBA" id="ARBA00023157"/>
    </source>
</evidence>
<evidence type="ECO:0000313" key="7">
    <source>
        <dbReference type="EMBL" id="KAG8511527.1"/>
    </source>
</evidence>
<protein>
    <submittedName>
        <fullName evidence="7">Multiple epidermal growth factor-like domains protein 6</fullName>
    </submittedName>
</protein>
<dbReference type="AlphaFoldDB" id="A0A8J6A390"/>
<dbReference type="InterPro" id="IPR052108">
    <property type="entry name" value="MEGF/SIB"/>
</dbReference>